<dbReference type="Proteomes" id="UP000218811">
    <property type="component" value="Unassembled WGS sequence"/>
</dbReference>
<dbReference type="Gene3D" id="3.80.10.10">
    <property type="entry name" value="Ribonuclease Inhibitor"/>
    <property type="match status" value="1"/>
</dbReference>
<evidence type="ECO:0000313" key="1">
    <source>
        <dbReference type="EMBL" id="PCH33189.1"/>
    </source>
</evidence>
<keyword evidence="2" id="KW-1185">Reference proteome</keyword>
<evidence type="ECO:0000313" key="2">
    <source>
        <dbReference type="Proteomes" id="UP000218811"/>
    </source>
</evidence>
<protein>
    <recommendedName>
        <fullName evidence="3">RNI-like protein</fullName>
    </recommendedName>
</protein>
<dbReference type="InterPro" id="IPR032675">
    <property type="entry name" value="LRR_dom_sf"/>
</dbReference>
<gene>
    <name evidence="1" type="ORF">WOLCODRAFT_159893</name>
</gene>
<reference evidence="1 2" key="1">
    <citation type="journal article" date="2012" name="Science">
        <title>The Paleozoic origin of enzymatic lignin decomposition reconstructed from 31 fungal genomes.</title>
        <authorList>
            <person name="Floudas D."/>
            <person name="Binder M."/>
            <person name="Riley R."/>
            <person name="Barry K."/>
            <person name="Blanchette R.A."/>
            <person name="Henrissat B."/>
            <person name="Martinez A.T."/>
            <person name="Otillar R."/>
            <person name="Spatafora J.W."/>
            <person name="Yadav J.S."/>
            <person name="Aerts A."/>
            <person name="Benoit I."/>
            <person name="Boyd A."/>
            <person name="Carlson A."/>
            <person name="Copeland A."/>
            <person name="Coutinho P.M."/>
            <person name="de Vries R.P."/>
            <person name="Ferreira P."/>
            <person name="Findley K."/>
            <person name="Foster B."/>
            <person name="Gaskell J."/>
            <person name="Glotzer D."/>
            <person name="Gorecki P."/>
            <person name="Heitman J."/>
            <person name="Hesse C."/>
            <person name="Hori C."/>
            <person name="Igarashi K."/>
            <person name="Jurgens J.A."/>
            <person name="Kallen N."/>
            <person name="Kersten P."/>
            <person name="Kohler A."/>
            <person name="Kuees U."/>
            <person name="Kumar T.K.A."/>
            <person name="Kuo A."/>
            <person name="LaButti K."/>
            <person name="Larrondo L.F."/>
            <person name="Lindquist E."/>
            <person name="Ling A."/>
            <person name="Lombard V."/>
            <person name="Lucas S."/>
            <person name="Lundell T."/>
            <person name="Martin R."/>
            <person name="McLaughlin D.J."/>
            <person name="Morgenstern I."/>
            <person name="Morin E."/>
            <person name="Murat C."/>
            <person name="Nagy L.G."/>
            <person name="Nolan M."/>
            <person name="Ohm R.A."/>
            <person name="Patyshakuliyeva A."/>
            <person name="Rokas A."/>
            <person name="Ruiz-Duenas F.J."/>
            <person name="Sabat G."/>
            <person name="Salamov A."/>
            <person name="Samejima M."/>
            <person name="Schmutz J."/>
            <person name="Slot J.C."/>
            <person name="St John F."/>
            <person name="Stenlid J."/>
            <person name="Sun H."/>
            <person name="Sun S."/>
            <person name="Syed K."/>
            <person name="Tsang A."/>
            <person name="Wiebenga A."/>
            <person name="Young D."/>
            <person name="Pisabarro A."/>
            <person name="Eastwood D.C."/>
            <person name="Martin F."/>
            <person name="Cullen D."/>
            <person name="Grigoriev I.V."/>
            <person name="Hibbett D.S."/>
        </authorList>
    </citation>
    <scope>NUCLEOTIDE SEQUENCE [LARGE SCALE GENOMIC DNA]</scope>
    <source>
        <strain evidence="1 2">MD-104</strain>
    </source>
</reference>
<accession>A0A2H3J375</accession>
<proteinExistence type="predicted"/>
<organism evidence="1 2">
    <name type="scientific">Wolfiporia cocos (strain MD-104)</name>
    <name type="common">Brown rot fungus</name>
    <dbReference type="NCBI Taxonomy" id="742152"/>
    <lineage>
        <taxon>Eukaryota</taxon>
        <taxon>Fungi</taxon>
        <taxon>Dikarya</taxon>
        <taxon>Basidiomycota</taxon>
        <taxon>Agaricomycotina</taxon>
        <taxon>Agaricomycetes</taxon>
        <taxon>Polyporales</taxon>
        <taxon>Phaeolaceae</taxon>
        <taxon>Wolfiporia</taxon>
    </lineage>
</organism>
<dbReference type="AlphaFoldDB" id="A0A2H3J375"/>
<evidence type="ECO:0008006" key="3">
    <source>
        <dbReference type="Google" id="ProtNLM"/>
    </source>
</evidence>
<dbReference type="STRING" id="742152.A0A2H3J375"/>
<name>A0A2H3J375_WOLCO</name>
<dbReference type="SUPFAM" id="SSF52047">
    <property type="entry name" value="RNI-like"/>
    <property type="match status" value="1"/>
</dbReference>
<dbReference type="EMBL" id="KB467831">
    <property type="protein sequence ID" value="PCH33189.1"/>
    <property type="molecule type" value="Genomic_DNA"/>
</dbReference>
<dbReference type="OrthoDB" id="2269034at2759"/>
<sequence>MLRRLQLEIVGATAPATVRPLFANKYPCMTELSLLNCQLDWSPTLHVGLTKLKIHYRWPSDLRFSGTGNDFRNVLEDCPQLEELELINCGPLIDIDPSQRPYRALIPLPQLRKVSLCLHTTDLDYLLSIVSLPSSVHLVMACDTRGPLTHLLRLKNNPLSLRCLTRVRSLEIDSDTHRLRGYWSENQAEAPFELAFRGENSTDVMRDLLGTLGAHFEMPLVCKVRLRSLTNVDPNFNIGHNLCLLQTQTVTQLELVSHVAGTVALALQSESATPFCPNLDTLVLDSAYLSGRTLEQLAELPWIFHKLTHLVLRQCTTELPPDEAAQSLRHTFGTVEWPDRLALGATWAERMTLATMPRVHEIQLTP</sequence>